<dbReference type="InterPro" id="IPR025944">
    <property type="entry name" value="Sigma_54_int_dom_CS"/>
</dbReference>
<dbReference type="CDD" id="cd00009">
    <property type="entry name" value="AAA"/>
    <property type="match status" value="1"/>
</dbReference>
<reference evidence="9 10" key="1">
    <citation type="submission" date="2018-12" db="EMBL/GenBank/DDBJ databases">
        <title>Marinifilum JC070 sp. nov., a marine bacterium isolated from Yongle Blue Hole in the South China Sea.</title>
        <authorList>
            <person name="Fu T."/>
        </authorList>
    </citation>
    <scope>NUCLEOTIDE SEQUENCE [LARGE SCALE GENOMIC DNA]</scope>
    <source>
        <strain evidence="9 10">JC070</strain>
    </source>
</reference>
<dbReference type="InterPro" id="IPR058031">
    <property type="entry name" value="AAA_lid_NorR"/>
</dbReference>
<dbReference type="SUPFAM" id="SSF52540">
    <property type="entry name" value="P-loop containing nucleoside triphosphate hydrolases"/>
    <property type="match status" value="1"/>
</dbReference>
<keyword evidence="4" id="KW-0238">DNA-binding</keyword>
<proteinExistence type="predicted"/>
<dbReference type="Gene3D" id="1.10.8.60">
    <property type="match status" value="1"/>
</dbReference>
<dbReference type="SUPFAM" id="SSF46689">
    <property type="entry name" value="Homeodomain-like"/>
    <property type="match status" value="1"/>
</dbReference>
<dbReference type="InterPro" id="IPR027417">
    <property type="entry name" value="P-loop_NTPase"/>
</dbReference>
<dbReference type="Pfam" id="PF02954">
    <property type="entry name" value="HTH_8"/>
    <property type="match status" value="1"/>
</dbReference>
<feature type="modified residue" description="4-aspartylphosphate" evidence="6">
    <location>
        <position position="54"/>
    </location>
</feature>
<dbReference type="Pfam" id="PF25601">
    <property type="entry name" value="AAA_lid_14"/>
    <property type="match status" value="1"/>
</dbReference>
<keyword evidence="1" id="KW-0547">Nucleotide-binding</keyword>
<evidence type="ECO:0000256" key="6">
    <source>
        <dbReference type="PROSITE-ProRule" id="PRU00169"/>
    </source>
</evidence>
<dbReference type="Gene3D" id="3.40.50.2300">
    <property type="match status" value="1"/>
</dbReference>
<dbReference type="PROSITE" id="PS00676">
    <property type="entry name" value="SIGMA54_INTERACT_2"/>
    <property type="match status" value="1"/>
</dbReference>
<dbReference type="InterPro" id="IPR002078">
    <property type="entry name" value="Sigma_54_int"/>
</dbReference>
<dbReference type="PROSITE" id="PS50110">
    <property type="entry name" value="RESPONSE_REGULATORY"/>
    <property type="match status" value="1"/>
</dbReference>
<evidence type="ECO:0000259" key="8">
    <source>
        <dbReference type="PROSITE" id="PS50110"/>
    </source>
</evidence>
<dbReference type="InterPro" id="IPR001789">
    <property type="entry name" value="Sig_transdc_resp-reg_receiver"/>
</dbReference>
<organism evidence="9 10">
    <name type="scientific">Marinifilum caeruleilacunae</name>
    <dbReference type="NCBI Taxonomy" id="2499076"/>
    <lineage>
        <taxon>Bacteria</taxon>
        <taxon>Pseudomonadati</taxon>
        <taxon>Bacteroidota</taxon>
        <taxon>Bacteroidia</taxon>
        <taxon>Marinilabiliales</taxon>
        <taxon>Marinifilaceae</taxon>
    </lineage>
</organism>
<dbReference type="InterPro" id="IPR025943">
    <property type="entry name" value="Sigma_54_int_dom_ATP-bd_2"/>
</dbReference>
<keyword evidence="5" id="KW-0804">Transcription</keyword>
<evidence type="ECO:0000256" key="4">
    <source>
        <dbReference type="ARBA" id="ARBA00023125"/>
    </source>
</evidence>
<feature type="domain" description="Response regulatory" evidence="8">
    <location>
        <begin position="5"/>
        <end position="124"/>
    </location>
</feature>
<keyword evidence="10" id="KW-1185">Reference proteome</keyword>
<dbReference type="InterPro" id="IPR009057">
    <property type="entry name" value="Homeodomain-like_sf"/>
</dbReference>
<dbReference type="Gene3D" id="1.10.10.60">
    <property type="entry name" value="Homeodomain-like"/>
    <property type="match status" value="1"/>
</dbReference>
<evidence type="ECO:0000256" key="2">
    <source>
        <dbReference type="ARBA" id="ARBA00022840"/>
    </source>
</evidence>
<sequence>MKKSNILIVDDNRSVQSALDLLLSPYCANLKCLSSPKTLFAELQSNDYDVVLLDMNFTAGINNGNEGIYWLSQILEQYPRVSVVMITAYGDVELAVKAVRLGATDFVLKPWDNEKMIATVDTACKLSQSKKELKKMQLKEKQLIEEINGNSKDLIGSSATWERAMKMVRKVADTNANVLITGENGTGKELIAREIHRLSKRSNKVMVSVDMGAVAESLFESELFGHKKGAFTDAHSDRMGKIEAANKGTLFLDEIGNLSMPMQAKLLSVLQNRLLTKVGDNSQTKVDLRLICATNGNLQQMVSDGKFREDLLYRINTIHIEVPPLRDRKDDIPELAEFFVQKYADKYGKDLKITSQAIAKLTDYAWPGNVRELQHSVEKAVILSDHPQLAANDFVFKNDELNNVNNFGGTLEDMEAQLIASAIEKHAGNLSAVSGQLGISRQTLYNKIKKYGL</sequence>
<dbReference type="InterPro" id="IPR002197">
    <property type="entry name" value="HTH_Fis"/>
</dbReference>
<dbReference type="InterPro" id="IPR003593">
    <property type="entry name" value="AAA+_ATPase"/>
</dbReference>
<dbReference type="Proteomes" id="UP000732105">
    <property type="component" value="Unassembled WGS sequence"/>
</dbReference>
<protein>
    <submittedName>
        <fullName evidence="9">Sigma-54-dependent Fis family transcriptional regulator</fullName>
    </submittedName>
</protein>
<dbReference type="SMART" id="SM00382">
    <property type="entry name" value="AAA"/>
    <property type="match status" value="1"/>
</dbReference>
<keyword evidence="3" id="KW-0805">Transcription regulation</keyword>
<evidence type="ECO:0000313" key="9">
    <source>
        <dbReference type="EMBL" id="NOU58863.1"/>
    </source>
</evidence>
<keyword evidence="6" id="KW-0597">Phosphoprotein</keyword>
<dbReference type="PROSITE" id="PS50045">
    <property type="entry name" value="SIGMA54_INTERACT_4"/>
    <property type="match status" value="1"/>
</dbReference>
<dbReference type="Pfam" id="PF00072">
    <property type="entry name" value="Response_reg"/>
    <property type="match status" value="1"/>
</dbReference>
<evidence type="ECO:0000256" key="5">
    <source>
        <dbReference type="ARBA" id="ARBA00023163"/>
    </source>
</evidence>
<keyword evidence="2" id="KW-0067">ATP-binding</keyword>
<evidence type="ECO:0000313" key="10">
    <source>
        <dbReference type="Proteomes" id="UP000732105"/>
    </source>
</evidence>
<dbReference type="PANTHER" id="PTHR32071:SF113">
    <property type="entry name" value="ALGINATE BIOSYNTHESIS TRANSCRIPTIONAL REGULATORY PROTEIN ALGB"/>
    <property type="match status" value="1"/>
</dbReference>
<dbReference type="RefSeq" id="WP_171594141.1">
    <property type="nucleotide sequence ID" value="NZ_RZNH01000003.1"/>
</dbReference>
<name>A0ABX1WS19_9BACT</name>
<dbReference type="InterPro" id="IPR011006">
    <property type="entry name" value="CheY-like_superfamily"/>
</dbReference>
<dbReference type="PANTHER" id="PTHR32071">
    <property type="entry name" value="TRANSCRIPTIONAL REGULATORY PROTEIN"/>
    <property type="match status" value="1"/>
</dbReference>
<dbReference type="PRINTS" id="PR01590">
    <property type="entry name" value="HTHFIS"/>
</dbReference>
<dbReference type="EMBL" id="RZNH01000003">
    <property type="protein sequence ID" value="NOU58863.1"/>
    <property type="molecule type" value="Genomic_DNA"/>
</dbReference>
<evidence type="ECO:0000256" key="3">
    <source>
        <dbReference type="ARBA" id="ARBA00023015"/>
    </source>
</evidence>
<dbReference type="SMART" id="SM00448">
    <property type="entry name" value="REC"/>
    <property type="match status" value="1"/>
</dbReference>
<evidence type="ECO:0000259" key="7">
    <source>
        <dbReference type="PROSITE" id="PS50045"/>
    </source>
</evidence>
<dbReference type="Pfam" id="PF00158">
    <property type="entry name" value="Sigma54_activat"/>
    <property type="match status" value="1"/>
</dbReference>
<dbReference type="PROSITE" id="PS00688">
    <property type="entry name" value="SIGMA54_INTERACT_3"/>
    <property type="match status" value="1"/>
</dbReference>
<dbReference type="SUPFAM" id="SSF52172">
    <property type="entry name" value="CheY-like"/>
    <property type="match status" value="1"/>
</dbReference>
<evidence type="ECO:0000256" key="1">
    <source>
        <dbReference type="ARBA" id="ARBA00022741"/>
    </source>
</evidence>
<feature type="domain" description="Sigma-54 factor interaction" evidence="7">
    <location>
        <begin position="154"/>
        <end position="382"/>
    </location>
</feature>
<accession>A0ABX1WS19</accession>
<dbReference type="Gene3D" id="3.40.50.300">
    <property type="entry name" value="P-loop containing nucleotide triphosphate hydrolases"/>
    <property type="match status" value="1"/>
</dbReference>
<comment type="caution">
    <text evidence="9">The sequence shown here is derived from an EMBL/GenBank/DDBJ whole genome shotgun (WGS) entry which is preliminary data.</text>
</comment>
<gene>
    <name evidence="9" type="ORF">ELS83_03465</name>
</gene>